<dbReference type="PANTHER" id="PTHR35526:SF3">
    <property type="entry name" value="ANTI-SIGMA-F FACTOR RSBW"/>
    <property type="match status" value="1"/>
</dbReference>
<dbReference type="PROSITE" id="PS50801">
    <property type="entry name" value="STAS"/>
    <property type="match status" value="1"/>
</dbReference>
<dbReference type="InterPro" id="IPR036513">
    <property type="entry name" value="STAS_dom_sf"/>
</dbReference>
<dbReference type="SUPFAM" id="SSF55874">
    <property type="entry name" value="ATPase domain of HSP90 chaperone/DNA topoisomerase II/histidine kinase"/>
    <property type="match status" value="1"/>
</dbReference>
<dbReference type="InterPro" id="IPR003594">
    <property type="entry name" value="HATPase_dom"/>
</dbReference>
<keyword evidence="3" id="KW-0547">Nucleotide-binding</keyword>
<dbReference type="Gene3D" id="3.30.565.10">
    <property type="entry name" value="Histidine kinase-like ATPase, C-terminal domain"/>
    <property type="match status" value="1"/>
</dbReference>
<dbReference type="EMBL" id="BAABHO010000012">
    <property type="protein sequence ID" value="GAA4785318.1"/>
    <property type="molecule type" value="Genomic_DNA"/>
</dbReference>
<dbReference type="SUPFAM" id="SSF52091">
    <property type="entry name" value="SpoIIaa-like"/>
    <property type="match status" value="1"/>
</dbReference>
<evidence type="ECO:0000313" key="3">
    <source>
        <dbReference type="EMBL" id="GAA4785318.1"/>
    </source>
</evidence>
<dbReference type="Proteomes" id="UP001500928">
    <property type="component" value="Unassembled WGS sequence"/>
</dbReference>
<protein>
    <submittedName>
        <fullName evidence="3">ATP-binding protein</fullName>
    </submittedName>
</protein>
<keyword evidence="1" id="KW-0723">Serine/threonine-protein kinase</keyword>
<organism evidence="3 4">
    <name type="scientific">Actinomycetospora chlora</name>
    <dbReference type="NCBI Taxonomy" id="663608"/>
    <lineage>
        <taxon>Bacteria</taxon>
        <taxon>Bacillati</taxon>
        <taxon>Actinomycetota</taxon>
        <taxon>Actinomycetes</taxon>
        <taxon>Pseudonocardiales</taxon>
        <taxon>Pseudonocardiaceae</taxon>
        <taxon>Actinomycetospora</taxon>
    </lineage>
</organism>
<proteinExistence type="predicted"/>
<dbReference type="PANTHER" id="PTHR35526">
    <property type="entry name" value="ANTI-SIGMA-F FACTOR RSBW-RELATED"/>
    <property type="match status" value="1"/>
</dbReference>
<dbReference type="InterPro" id="IPR036890">
    <property type="entry name" value="HATPase_C_sf"/>
</dbReference>
<keyword evidence="4" id="KW-1185">Reference proteome</keyword>
<dbReference type="Pfam" id="PF01740">
    <property type="entry name" value="STAS"/>
    <property type="match status" value="1"/>
</dbReference>
<reference evidence="4" key="1">
    <citation type="journal article" date="2019" name="Int. J. Syst. Evol. Microbiol.">
        <title>The Global Catalogue of Microorganisms (GCM) 10K type strain sequencing project: providing services to taxonomists for standard genome sequencing and annotation.</title>
        <authorList>
            <consortium name="The Broad Institute Genomics Platform"/>
            <consortium name="The Broad Institute Genome Sequencing Center for Infectious Disease"/>
            <person name="Wu L."/>
            <person name="Ma J."/>
        </authorList>
    </citation>
    <scope>NUCLEOTIDE SEQUENCE [LARGE SCALE GENOMIC DNA]</scope>
    <source>
        <strain evidence="4">JCM 17979</strain>
    </source>
</reference>
<dbReference type="GO" id="GO:0005524">
    <property type="term" value="F:ATP binding"/>
    <property type="evidence" value="ECO:0007669"/>
    <property type="project" value="UniProtKB-KW"/>
</dbReference>
<dbReference type="InterPro" id="IPR050267">
    <property type="entry name" value="Anti-sigma-factor_SerPK"/>
</dbReference>
<evidence type="ECO:0000313" key="4">
    <source>
        <dbReference type="Proteomes" id="UP001500928"/>
    </source>
</evidence>
<keyword evidence="3" id="KW-0067">ATP-binding</keyword>
<gene>
    <name evidence="3" type="ORF">GCM10023200_19000</name>
</gene>
<name>A0ABP9AT73_9PSEU</name>
<dbReference type="CDD" id="cd16936">
    <property type="entry name" value="HATPase_RsbW-like"/>
    <property type="match status" value="1"/>
</dbReference>
<accession>A0ABP9AT73</accession>
<comment type="caution">
    <text evidence="3">The sequence shown here is derived from an EMBL/GenBank/DDBJ whole genome shotgun (WGS) entry which is preliminary data.</text>
</comment>
<feature type="domain" description="STAS" evidence="2">
    <location>
        <begin position="41"/>
        <end position="138"/>
    </location>
</feature>
<keyword evidence="1" id="KW-0418">Kinase</keyword>
<evidence type="ECO:0000256" key="1">
    <source>
        <dbReference type="ARBA" id="ARBA00022527"/>
    </source>
</evidence>
<dbReference type="RefSeq" id="WP_345413471.1">
    <property type="nucleotide sequence ID" value="NZ_BAABHO010000012.1"/>
</dbReference>
<dbReference type="InterPro" id="IPR002645">
    <property type="entry name" value="STAS_dom"/>
</dbReference>
<keyword evidence="1" id="KW-0808">Transferase</keyword>
<sequence length="270" mass="29059">MSTRIELALEQTGDGGTERDRRSTDRYTVVVEDRTSTEPAVLALSGPLSEITAHHVVDGLCQLLQEHGAVVADVSGVRLTHSGAVYAFTEAASRAGEWPAVRLAVAAPDPTLAALLVSSRVSQRVPVYPDVVTAAEHLDERPELVRSYWNFGIDPRAPGEARGNVRRVCTRWSVDEEAREAAEIVVTELVTNAVEHAESASVVEVERRAHTFRLTVRDFDTGALPAAHLPDPSAARGRGLAMVAAVASAWGVEAHRDGKTVWAEMTTETA</sequence>
<evidence type="ECO:0000259" key="2">
    <source>
        <dbReference type="PROSITE" id="PS50801"/>
    </source>
</evidence>
<dbReference type="Gene3D" id="3.30.750.24">
    <property type="entry name" value="STAS domain"/>
    <property type="match status" value="1"/>
</dbReference>
<dbReference type="Pfam" id="PF13581">
    <property type="entry name" value="HATPase_c_2"/>
    <property type="match status" value="1"/>
</dbReference>